<evidence type="ECO:0000313" key="1">
    <source>
        <dbReference type="EMBL" id="GJN87491.1"/>
    </source>
</evidence>
<organism evidence="1 2">
    <name type="scientific">Rhodotorula paludigena</name>
    <dbReference type="NCBI Taxonomy" id="86838"/>
    <lineage>
        <taxon>Eukaryota</taxon>
        <taxon>Fungi</taxon>
        <taxon>Dikarya</taxon>
        <taxon>Basidiomycota</taxon>
        <taxon>Pucciniomycotina</taxon>
        <taxon>Microbotryomycetes</taxon>
        <taxon>Sporidiobolales</taxon>
        <taxon>Sporidiobolaceae</taxon>
        <taxon>Rhodotorula</taxon>
    </lineage>
</organism>
<sequence>MAPRPSAPAQDAIVTSIKGSRLVPQDRLWIMQLFWEMFEPSEFYTVDSRALDVANFALAL</sequence>
<gene>
    <name evidence="1" type="ORF">Rhopal_000440-T1</name>
</gene>
<accession>A0AAV5GD20</accession>
<proteinExistence type="predicted"/>
<protein>
    <submittedName>
        <fullName evidence="1">Uncharacterized protein</fullName>
    </submittedName>
</protein>
<dbReference type="Proteomes" id="UP001342314">
    <property type="component" value="Unassembled WGS sequence"/>
</dbReference>
<name>A0AAV5GD20_9BASI</name>
<dbReference type="AlphaFoldDB" id="A0AAV5GD20"/>
<evidence type="ECO:0000313" key="2">
    <source>
        <dbReference type="Proteomes" id="UP001342314"/>
    </source>
</evidence>
<keyword evidence="2" id="KW-1185">Reference proteome</keyword>
<dbReference type="EMBL" id="BQKY01000001">
    <property type="protein sequence ID" value="GJN87491.1"/>
    <property type="molecule type" value="Genomic_DNA"/>
</dbReference>
<comment type="caution">
    <text evidence="1">The sequence shown here is derived from an EMBL/GenBank/DDBJ whole genome shotgun (WGS) entry which is preliminary data.</text>
</comment>
<reference evidence="1 2" key="1">
    <citation type="submission" date="2021-12" db="EMBL/GenBank/DDBJ databases">
        <title>High titer production of polyol ester of fatty acids by Rhodotorula paludigena BS15 towards product separation-free biomass refinery.</title>
        <authorList>
            <person name="Mano J."/>
            <person name="Ono H."/>
            <person name="Tanaka T."/>
            <person name="Naito K."/>
            <person name="Sushida H."/>
            <person name="Ike M."/>
            <person name="Tokuyasu K."/>
            <person name="Kitaoka M."/>
        </authorList>
    </citation>
    <scope>NUCLEOTIDE SEQUENCE [LARGE SCALE GENOMIC DNA]</scope>
    <source>
        <strain evidence="1 2">BS15</strain>
    </source>
</reference>